<dbReference type="HOGENOM" id="CLU_2530743_0_0_1"/>
<dbReference type="EnsemblPlants" id="LPERR05G04270.1">
    <property type="protein sequence ID" value="LPERR05G04270.1"/>
    <property type="gene ID" value="LPERR05G04270"/>
</dbReference>
<evidence type="ECO:0000313" key="1">
    <source>
        <dbReference type="EnsemblPlants" id="LPERR05G04270.1"/>
    </source>
</evidence>
<name>A0A0D9WDA2_9ORYZ</name>
<dbReference type="AlphaFoldDB" id="A0A0D9WDA2"/>
<organism evidence="1 2">
    <name type="scientific">Leersia perrieri</name>
    <dbReference type="NCBI Taxonomy" id="77586"/>
    <lineage>
        <taxon>Eukaryota</taxon>
        <taxon>Viridiplantae</taxon>
        <taxon>Streptophyta</taxon>
        <taxon>Embryophyta</taxon>
        <taxon>Tracheophyta</taxon>
        <taxon>Spermatophyta</taxon>
        <taxon>Magnoliopsida</taxon>
        <taxon>Liliopsida</taxon>
        <taxon>Poales</taxon>
        <taxon>Poaceae</taxon>
        <taxon>BOP clade</taxon>
        <taxon>Oryzoideae</taxon>
        <taxon>Oryzeae</taxon>
        <taxon>Oryzinae</taxon>
        <taxon>Leersia</taxon>
    </lineage>
</organism>
<sequence>MLLAAAAVLPVKGPGYNYCGGYLQCILLVPFSFFVTSGHAEEAELTSQSNNLGSYFVHMSLYTPAMESKVSYTPCHHLQSSSIL</sequence>
<accession>A0A0D9WDA2</accession>
<keyword evidence="2" id="KW-1185">Reference proteome</keyword>
<protein>
    <submittedName>
        <fullName evidence="1">Uncharacterized protein</fullName>
    </submittedName>
</protein>
<reference evidence="1" key="3">
    <citation type="submission" date="2015-04" db="UniProtKB">
        <authorList>
            <consortium name="EnsemblPlants"/>
        </authorList>
    </citation>
    <scope>IDENTIFICATION</scope>
</reference>
<reference evidence="2" key="2">
    <citation type="submission" date="2013-12" db="EMBL/GenBank/DDBJ databases">
        <authorList>
            <person name="Yu Y."/>
            <person name="Lee S."/>
            <person name="de Baynast K."/>
            <person name="Wissotski M."/>
            <person name="Liu L."/>
            <person name="Talag J."/>
            <person name="Goicoechea J."/>
            <person name="Angelova A."/>
            <person name="Jetty R."/>
            <person name="Kudrna D."/>
            <person name="Golser W."/>
            <person name="Rivera L."/>
            <person name="Zhang J."/>
            <person name="Wing R."/>
        </authorList>
    </citation>
    <scope>NUCLEOTIDE SEQUENCE</scope>
</reference>
<proteinExistence type="predicted"/>
<dbReference type="Gramene" id="LPERR05G04270.1">
    <property type="protein sequence ID" value="LPERR05G04270.1"/>
    <property type="gene ID" value="LPERR05G04270"/>
</dbReference>
<dbReference type="Proteomes" id="UP000032180">
    <property type="component" value="Chromosome 5"/>
</dbReference>
<reference evidence="1 2" key="1">
    <citation type="submission" date="2012-08" db="EMBL/GenBank/DDBJ databases">
        <title>Oryza genome evolution.</title>
        <authorList>
            <person name="Wing R.A."/>
        </authorList>
    </citation>
    <scope>NUCLEOTIDE SEQUENCE</scope>
</reference>
<evidence type="ECO:0000313" key="2">
    <source>
        <dbReference type="Proteomes" id="UP000032180"/>
    </source>
</evidence>